<protein>
    <submittedName>
        <fullName evidence="2">Uncharacterized protein</fullName>
    </submittedName>
</protein>
<evidence type="ECO:0000313" key="2">
    <source>
        <dbReference type="EMBL" id="GEU65545.1"/>
    </source>
</evidence>
<organism evidence="2">
    <name type="scientific">Tanacetum cinerariifolium</name>
    <name type="common">Dalmatian daisy</name>
    <name type="synonym">Chrysanthemum cinerariifolium</name>
    <dbReference type="NCBI Taxonomy" id="118510"/>
    <lineage>
        <taxon>Eukaryota</taxon>
        <taxon>Viridiplantae</taxon>
        <taxon>Streptophyta</taxon>
        <taxon>Embryophyta</taxon>
        <taxon>Tracheophyta</taxon>
        <taxon>Spermatophyta</taxon>
        <taxon>Magnoliopsida</taxon>
        <taxon>eudicotyledons</taxon>
        <taxon>Gunneridae</taxon>
        <taxon>Pentapetalae</taxon>
        <taxon>asterids</taxon>
        <taxon>campanulids</taxon>
        <taxon>Asterales</taxon>
        <taxon>Asteraceae</taxon>
        <taxon>Asteroideae</taxon>
        <taxon>Anthemideae</taxon>
        <taxon>Anthemidinae</taxon>
        <taxon>Tanacetum</taxon>
    </lineage>
</organism>
<accession>A0A6L2LZI2</accession>
<dbReference type="AlphaFoldDB" id="A0A6L2LZI2"/>
<dbReference type="EMBL" id="BKCJ010005221">
    <property type="protein sequence ID" value="GEU65545.1"/>
    <property type="molecule type" value="Genomic_DNA"/>
</dbReference>
<sequence length="648" mass="75219">MAPLPPRVEMHAWLRFEDREYTNTEIQDFEGRSGRIYDRKVRRVQVLDFEELTMEMDQAVIDRLSMEHIRADGHVVFTSHAWRRLFRIRRQLIRKPLRRLCHHLIAFTIVGRSQAPEKVTTTNLYYLRSMNEGTDVAAGSAPRVDPEIAQGALVVEEGVLVDLAPVEAAQRAVHCARKDEQRFYEVYYMGGWSFRAATGCEQCNLLELEPKLYDSNVIEKTNSIVIRNSEETLMLAEESRSKMLLKQKDPMMSEKKVNTTLFDYTVLNQFSQDFETRFIPQTKLSAEQAFWSQNSVNSPKLAPSTRPTKVEVPKELPKVSMVNTSLKKLKHHHASFDVVIKERTTTTAITEGTWGFEHTKACFRDEIIPFVKALKDLFNSFDQFLVDELFEVQNVFHQIKQVVEQHCVESKTFEVKMIKVLNENERLLEQVISKDVVNIIVTSFVNNAYEPVHECERCLKLETELQKDFIKREIHDKLFKRYTTLEKHCISLEVDSQLNQEFQRDNSFSQQSVPSFDQLFAINELNAQSQEKDMVIKKLKERIKSLSGNMKEDKIKKELEKIETEKVLVITGLKDNLKELKGKVIVDEAVIPHPIEPELLKVDVAQLAPKLWNNRTAHSDYLKHTYEETATLREIVEQGRSLNPFNTS</sequence>
<keyword evidence="1" id="KW-0175">Coiled coil</keyword>
<feature type="coiled-coil region" evidence="1">
    <location>
        <begin position="522"/>
        <end position="556"/>
    </location>
</feature>
<reference evidence="2" key="1">
    <citation type="journal article" date="2019" name="Sci. Rep.">
        <title>Draft genome of Tanacetum cinerariifolium, the natural source of mosquito coil.</title>
        <authorList>
            <person name="Yamashiro T."/>
            <person name="Shiraishi A."/>
            <person name="Satake H."/>
            <person name="Nakayama K."/>
        </authorList>
    </citation>
    <scope>NUCLEOTIDE SEQUENCE</scope>
</reference>
<evidence type="ECO:0000256" key="1">
    <source>
        <dbReference type="SAM" id="Coils"/>
    </source>
</evidence>
<name>A0A6L2LZI2_TANCI</name>
<proteinExistence type="predicted"/>
<comment type="caution">
    <text evidence="2">The sequence shown here is derived from an EMBL/GenBank/DDBJ whole genome shotgun (WGS) entry which is preliminary data.</text>
</comment>
<gene>
    <name evidence="2" type="ORF">Tci_037523</name>
</gene>